<dbReference type="STRING" id="550983.A4R26_33735"/>
<accession>A0A1V9G0W1</accession>
<dbReference type="Proteomes" id="UP000192276">
    <property type="component" value="Unassembled WGS sequence"/>
</dbReference>
<reference evidence="2" key="1">
    <citation type="submission" date="2016-04" db="EMBL/GenBank/DDBJ databases">
        <authorList>
            <person name="Evans L.H."/>
            <person name="Alamgir A."/>
            <person name="Owens N."/>
            <person name="Weber N.D."/>
            <person name="Virtaneva K."/>
            <person name="Barbian K."/>
            <person name="Babar A."/>
            <person name="Rosenke K."/>
        </authorList>
    </citation>
    <scope>NUCLEOTIDE SEQUENCE [LARGE SCALE GENOMIC DNA]</scope>
    <source>
        <strain evidence="2">CCTCC AB 208238</strain>
    </source>
</reference>
<dbReference type="EMBL" id="LWBP01000090">
    <property type="protein sequence ID" value="OQP64204.1"/>
    <property type="molecule type" value="Genomic_DNA"/>
</dbReference>
<feature type="transmembrane region" description="Helical" evidence="1">
    <location>
        <begin position="21"/>
        <end position="44"/>
    </location>
</feature>
<keyword evidence="3" id="KW-1185">Reference proteome</keyword>
<protein>
    <submittedName>
        <fullName evidence="2">Uncharacterized protein</fullName>
    </submittedName>
</protein>
<feature type="transmembrane region" description="Helical" evidence="1">
    <location>
        <begin position="103"/>
        <end position="126"/>
    </location>
</feature>
<sequence length="129" mass="15544">MYNFVFWFFYKFFEWRKKFKSPFLPASMVGLTMIIHLGLIHAFLRYFTGFNIGVISNKYGYNRLILLPIVLLWFFLVYQLYYKKRSDEILKHYSESCFYSLKNILYIILVIVVPLIVAIWLTNLAVKKA</sequence>
<organism evidence="2 3">
    <name type="scientific">Niastella populi</name>
    <dbReference type="NCBI Taxonomy" id="550983"/>
    <lineage>
        <taxon>Bacteria</taxon>
        <taxon>Pseudomonadati</taxon>
        <taxon>Bacteroidota</taxon>
        <taxon>Chitinophagia</taxon>
        <taxon>Chitinophagales</taxon>
        <taxon>Chitinophagaceae</taxon>
        <taxon>Niastella</taxon>
    </lineage>
</organism>
<evidence type="ECO:0000313" key="3">
    <source>
        <dbReference type="Proteomes" id="UP000192276"/>
    </source>
</evidence>
<evidence type="ECO:0000313" key="2">
    <source>
        <dbReference type="EMBL" id="OQP64204.1"/>
    </source>
</evidence>
<dbReference type="AlphaFoldDB" id="A0A1V9G0W1"/>
<keyword evidence="1" id="KW-0812">Transmembrane</keyword>
<comment type="caution">
    <text evidence="2">The sequence shown here is derived from an EMBL/GenBank/DDBJ whole genome shotgun (WGS) entry which is preliminary data.</text>
</comment>
<keyword evidence="1" id="KW-0472">Membrane</keyword>
<gene>
    <name evidence="2" type="ORF">A4R26_33735</name>
</gene>
<feature type="transmembrane region" description="Helical" evidence="1">
    <location>
        <begin position="64"/>
        <end position="82"/>
    </location>
</feature>
<proteinExistence type="predicted"/>
<evidence type="ECO:0000256" key="1">
    <source>
        <dbReference type="SAM" id="Phobius"/>
    </source>
</evidence>
<name>A0A1V9G0W1_9BACT</name>
<keyword evidence="1" id="KW-1133">Transmembrane helix</keyword>